<dbReference type="STRING" id="207340.APZ41_006190"/>
<dbReference type="EMBL" id="LLWF02000013">
    <property type="protein sequence ID" value="ONH84022.1"/>
    <property type="molecule type" value="Genomic_DNA"/>
</dbReference>
<evidence type="ECO:0000259" key="3">
    <source>
        <dbReference type="PROSITE" id="PS51186"/>
    </source>
</evidence>
<comment type="caution">
    <text evidence="4">The sequence shown here is derived from an EMBL/GenBank/DDBJ whole genome shotgun (WGS) entry which is preliminary data.</text>
</comment>
<accession>A0A1S8D6N2</accession>
<dbReference type="InterPro" id="IPR016181">
    <property type="entry name" value="Acyl_CoA_acyltransferase"/>
</dbReference>
<proteinExistence type="predicted"/>
<dbReference type="RefSeq" id="WP_076970170.1">
    <property type="nucleotide sequence ID" value="NZ_AP031462.1"/>
</dbReference>
<dbReference type="GeneID" id="99633588"/>
<dbReference type="InterPro" id="IPR050832">
    <property type="entry name" value="Bact_Acetyltransf"/>
</dbReference>
<dbReference type="Gene3D" id="3.40.630.30">
    <property type="match status" value="1"/>
</dbReference>
<evidence type="ECO:0000313" key="5">
    <source>
        <dbReference type="Proteomes" id="UP000054844"/>
    </source>
</evidence>
<dbReference type="GO" id="GO:0016747">
    <property type="term" value="F:acyltransferase activity, transferring groups other than amino-acyl groups"/>
    <property type="evidence" value="ECO:0007669"/>
    <property type="project" value="InterPro"/>
</dbReference>
<feature type="domain" description="N-acetyltransferase" evidence="3">
    <location>
        <begin position="1"/>
        <end position="153"/>
    </location>
</feature>
<keyword evidence="1" id="KW-0808">Transferase</keyword>
<evidence type="ECO:0000256" key="1">
    <source>
        <dbReference type="ARBA" id="ARBA00022679"/>
    </source>
</evidence>
<protein>
    <recommendedName>
        <fullName evidence="3">N-acetyltransferase domain-containing protein</fullName>
    </recommendedName>
</protein>
<gene>
    <name evidence="4" type="ORF">APZ41_006190</name>
</gene>
<organism evidence="4 5">
    <name type="scientific">Roseomonas mucosa</name>
    <dbReference type="NCBI Taxonomy" id="207340"/>
    <lineage>
        <taxon>Bacteria</taxon>
        <taxon>Pseudomonadati</taxon>
        <taxon>Pseudomonadota</taxon>
        <taxon>Alphaproteobacteria</taxon>
        <taxon>Acetobacterales</taxon>
        <taxon>Roseomonadaceae</taxon>
        <taxon>Roseomonas</taxon>
    </lineage>
</organism>
<dbReference type="SUPFAM" id="SSF55729">
    <property type="entry name" value="Acyl-CoA N-acyltransferases (Nat)"/>
    <property type="match status" value="1"/>
</dbReference>
<dbReference type="PANTHER" id="PTHR43877:SF2">
    <property type="entry name" value="AMINOALKYLPHOSPHONATE N-ACETYLTRANSFERASE-RELATED"/>
    <property type="match status" value="1"/>
</dbReference>
<dbReference type="AlphaFoldDB" id="A0A1S8D6N2"/>
<dbReference type="Proteomes" id="UP000054844">
    <property type="component" value="Unassembled WGS sequence"/>
</dbReference>
<sequence>MSTRIAAVSEQPELASLVARWRVQAFFTPPGGYTVDEMTALILKPPGGPNKTFVLFDDDRPVGTAGLMRGDLESRPDLTPWLGGLYVEPAFRSRGHATTLVRQVEDAARAVSVSVLWLYTLSADGLYLRLGWQHAGLEQEDGRDVMLMRRDLT</sequence>
<reference evidence="4" key="1">
    <citation type="submission" date="2016-12" db="EMBL/GenBank/DDBJ databases">
        <title>Draft genome sequence of Roseomonas mucosa strain AU37, isolated from a peripheral intravenous catheter.</title>
        <authorList>
            <person name="Choudhury M.A."/>
            <person name="Sidjabat H.E."/>
            <person name="Wailan A.M."/>
            <person name="Zhang L."/>
            <person name="Marsh N.M."/>
            <person name="Rickard C.M."/>
            <person name="Davies M."/>
            <person name="Mcmillan D.J."/>
        </authorList>
    </citation>
    <scope>NUCLEOTIDE SEQUENCE [LARGE SCALE GENOMIC DNA]</scope>
    <source>
        <strain evidence="4">AU37</strain>
    </source>
</reference>
<evidence type="ECO:0000256" key="2">
    <source>
        <dbReference type="ARBA" id="ARBA00023315"/>
    </source>
</evidence>
<keyword evidence="5" id="KW-1185">Reference proteome</keyword>
<dbReference type="InterPro" id="IPR000182">
    <property type="entry name" value="GNAT_dom"/>
</dbReference>
<dbReference type="Pfam" id="PF00583">
    <property type="entry name" value="Acetyltransf_1"/>
    <property type="match status" value="1"/>
</dbReference>
<evidence type="ECO:0000313" key="4">
    <source>
        <dbReference type="EMBL" id="ONH84022.1"/>
    </source>
</evidence>
<dbReference type="PANTHER" id="PTHR43877">
    <property type="entry name" value="AMINOALKYLPHOSPHONATE N-ACETYLTRANSFERASE-RELATED-RELATED"/>
    <property type="match status" value="1"/>
</dbReference>
<keyword evidence="2" id="KW-0012">Acyltransferase</keyword>
<name>A0A1S8D6N2_9PROT</name>
<dbReference type="PROSITE" id="PS51186">
    <property type="entry name" value="GNAT"/>
    <property type="match status" value="1"/>
</dbReference>
<dbReference type="CDD" id="cd04301">
    <property type="entry name" value="NAT_SF"/>
    <property type="match status" value="1"/>
</dbReference>